<dbReference type="InterPro" id="IPR012902">
    <property type="entry name" value="N_methyl_site"/>
</dbReference>
<dbReference type="AlphaFoldDB" id="A0A517PI15"/>
<keyword evidence="4" id="KW-1185">Reference proteome</keyword>
<dbReference type="InterPro" id="IPR011453">
    <property type="entry name" value="DUF1559"/>
</dbReference>
<evidence type="ECO:0000313" key="4">
    <source>
        <dbReference type="Proteomes" id="UP000320421"/>
    </source>
</evidence>
<dbReference type="PANTHER" id="PTHR30093">
    <property type="entry name" value="GENERAL SECRETION PATHWAY PROTEIN G"/>
    <property type="match status" value="1"/>
</dbReference>
<protein>
    <submittedName>
        <fullName evidence="3">Type II secretion system protein G</fullName>
    </submittedName>
</protein>
<reference evidence="3 4" key="1">
    <citation type="submission" date="2019-02" db="EMBL/GenBank/DDBJ databases">
        <title>Deep-cultivation of Planctomycetes and their phenomic and genomic characterization uncovers novel biology.</title>
        <authorList>
            <person name="Wiegand S."/>
            <person name="Jogler M."/>
            <person name="Boedeker C."/>
            <person name="Pinto D."/>
            <person name="Vollmers J."/>
            <person name="Rivas-Marin E."/>
            <person name="Kohn T."/>
            <person name="Peeters S.H."/>
            <person name="Heuer A."/>
            <person name="Rast P."/>
            <person name="Oberbeckmann S."/>
            <person name="Bunk B."/>
            <person name="Jeske O."/>
            <person name="Meyerdierks A."/>
            <person name="Storesund J.E."/>
            <person name="Kallscheuer N."/>
            <person name="Luecker S."/>
            <person name="Lage O.M."/>
            <person name="Pohl T."/>
            <person name="Merkel B.J."/>
            <person name="Hornburger P."/>
            <person name="Mueller R.-W."/>
            <person name="Bruemmer F."/>
            <person name="Labrenz M."/>
            <person name="Spormann A.M."/>
            <person name="Op den Camp H."/>
            <person name="Overmann J."/>
            <person name="Amann R."/>
            <person name="Jetten M.S.M."/>
            <person name="Mascher T."/>
            <person name="Medema M.H."/>
            <person name="Devos D.P."/>
            <person name="Kaster A.-K."/>
            <person name="Ovreas L."/>
            <person name="Rohde M."/>
            <person name="Galperin M.Y."/>
            <person name="Jogler C."/>
        </authorList>
    </citation>
    <scope>NUCLEOTIDE SEQUENCE [LARGE SCALE GENOMIC DNA]</scope>
    <source>
        <strain evidence="3 4">HG66A1</strain>
    </source>
</reference>
<dbReference type="SUPFAM" id="SSF54523">
    <property type="entry name" value="Pili subunits"/>
    <property type="match status" value="1"/>
</dbReference>
<dbReference type="Proteomes" id="UP000320421">
    <property type="component" value="Chromosome"/>
</dbReference>
<dbReference type="PROSITE" id="PS00409">
    <property type="entry name" value="PROKAR_NTER_METHYL"/>
    <property type="match status" value="1"/>
</dbReference>
<name>A0A517PI15_9PLAN</name>
<dbReference type="OrthoDB" id="249131at2"/>
<dbReference type="NCBIfam" id="TIGR02532">
    <property type="entry name" value="IV_pilin_GFxxxE"/>
    <property type="match status" value="1"/>
</dbReference>
<dbReference type="RefSeq" id="WP_145180913.1">
    <property type="nucleotide sequence ID" value="NZ_CP036266.1"/>
</dbReference>
<dbReference type="NCBIfam" id="TIGR04294">
    <property type="entry name" value="pre_pil_HX9DG"/>
    <property type="match status" value="1"/>
</dbReference>
<feature type="transmembrane region" description="Helical" evidence="1">
    <location>
        <begin position="12"/>
        <end position="37"/>
    </location>
</feature>
<dbReference type="PANTHER" id="PTHR30093:SF2">
    <property type="entry name" value="TYPE II SECRETION SYSTEM PROTEIN H"/>
    <property type="match status" value="1"/>
</dbReference>
<dbReference type="EMBL" id="CP036266">
    <property type="protein sequence ID" value="QDT19005.1"/>
    <property type="molecule type" value="Genomic_DNA"/>
</dbReference>
<sequence length="314" mass="34102">MLPNAYAPRRRTGFTLIELLVVIAIIAILIALLLPAVQQAREAARRSQCKNNLKQLAIGMHNYHDVHGLLPFGWDQRGAGWSAMILPMIDRANIYNTLIFQESGDGNWDSGSANTTAASTYLPVLVCPSAPIKKHYSFNGIPNRAPSTYLGNSGSEASSDDESTKITGTKSLEDTTQNGLFYACSSVVLRDIKDGTSNTFMLGETQTDIDFGKDGQSMDHWIIGSPQTDPCGCNNGTGGTEFTEFVGSAYPRMNARRTEPTVSGHLMELSYGSWHVGGGHMAYADGSVHFLSENMDLNVYRGLATRNGREVVTP</sequence>
<dbReference type="InterPro" id="IPR027558">
    <property type="entry name" value="Pre_pil_HX9DG_C"/>
</dbReference>
<dbReference type="Gene3D" id="3.30.700.10">
    <property type="entry name" value="Glycoprotein, Type 4 Pilin"/>
    <property type="match status" value="1"/>
</dbReference>
<dbReference type="Pfam" id="PF07963">
    <property type="entry name" value="N_methyl"/>
    <property type="match status" value="1"/>
</dbReference>
<dbReference type="InterPro" id="IPR045584">
    <property type="entry name" value="Pilin-like"/>
</dbReference>
<evidence type="ECO:0000313" key="3">
    <source>
        <dbReference type="EMBL" id="QDT19005.1"/>
    </source>
</evidence>
<keyword evidence="1" id="KW-1133">Transmembrane helix</keyword>
<evidence type="ECO:0000259" key="2">
    <source>
        <dbReference type="Pfam" id="PF07596"/>
    </source>
</evidence>
<gene>
    <name evidence="3" type="primary">xcpT_8</name>
    <name evidence="3" type="ORF">HG66A1_07680</name>
</gene>
<evidence type="ECO:0000256" key="1">
    <source>
        <dbReference type="SAM" id="Phobius"/>
    </source>
</evidence>
<keyword evidence="1" id="KW-0812">Transmembrane</keyword>
<organism evidence="3 4">
    <name type="scientific">Gimesia chilikensis</name>
    <dbReference type="NCBI Taxonomy" id="2605989"/>
    <lineage>
        <taxon>Bacteria</taxon>
        <taxon>Pseudomonadati</taxon>
        <taxon>Planctomycetota</taxon>
        <taxon>Planctomycetia</taxon>
        <taxon>Planctomycetales</taxon>
        <taxon>Planctomycetaceae</taxon>
        <taxon>Gimesia</taxon>
    </lineage>
</organism>
<dbReference type="Pfam" id="PF07596">
    <property type="entry name" value="SBP_bac_10"/>
    <property type="match status" value="1"/>
</dbReference>
<feature type="domain" description="DUF1559" evidence="2">
    <location>
        <begin position="38"/>
        <end position="297"/>
    </location>
</feature>
<keyword evidence="1" id="KW-0472">Membrane</keyword>
<proteinExistence type="predicted"/>
<accession>A0A517PI15</accession>